<dbReference type="GO" id="GO:0016323">
    <property type="term" value="C:basolateral plasma membrane"/>
    <property type="evidence" value="ECO:0007669"/>
    <property type="project" value="TreeGrafter"/>
</dbReference>
<feature type="region of interest" description="Disordered" evidence="26">
    <location>
        <begin position="1039"/>
        <end position="1092"/>
    </location>
</feature>
<evidence type="ECO:0000256" key="13">
    <source>
        <dbReference type="ARBA" id="ARBA00023136"/>
    </source>
</evidence>
<feature type="transmembrane region" description="Helical" evidence="27">
    <location>
        <begin position="1100"/>
        <end position="1121"/>
    </location>
</feature>
<feature type="compositionally biased region" description="Basic and acidic residues" evidence="26">
    <location>
        <begin position="550"/>
        <end position="559"/>
    </location>
</feature>
<dbReference type="Gene3D" id="3.10.100.10">
    <property type="entry name" value="Mannose-Binding Protein A, subunit A"/>
    <property type="match status" value="1"/>
</dbReference>
<keyword evidence="6" id="KW-0964">Secreted</keyword>
<dbReference type="Proteomes" id="UP000437017">
    <property type="component" value="Unassembled WGS sequence"/>
</dbReference>
<evidence type="ECO:0000256" key="8">
    <source>
        <dbReference type="ARBA" id="ARBA00022692"/>
    </source>
</evidence>
<evidence type="ECO:0000256" key="7">
    <source>
        <dbReference type="ARBA" id="ARBA00022553"/>
    </source>
</evidence>
<comment type="subunit">
    <text evidence="24">Interacts with PKN2. Interacts with TIAM1 and TIAM2. Interacts with HA, as well as other glycosaminoglycans, collagen, laminin, and fibronectin via its N-terminal segment. Interacts with UNC119. Interacts with PDPN (via extracellular domain); this interaction is required for PDPN-mediated directional migration and regulation of lamellipodia extension/stabilization during cell spreading and migration. Interacts with RDX, EZR and MSN. Interacts with EGFR. Interacts with CD74; this complex is essential for the MIF-induced signaling cascade that results in B cell survival.</text>
</comment>
<dbReference type="PRINTS" id="PR00658">
    <property type="entry name" value="CD44"/>
</dbReference>
<evidence type="ECO:0000256" key="14">
    <source>
        <dbReference type="ARBA" id="ARBA00023157"/>
    </source>
</evidence>
<dbReference type="PRINTS" id="PR01265">
    <property type="entry name" value="LINKMODULE"/>
</dbReference>
<proteinExistence type="predicted"/>
<keyword evidence="9" id="KW-0732">Signal</keyword>
<evidence type="ECO:0000256" key="25">
    <source>
        <dbReference type="PROSITE-ProRule" id="PRU00323"/>
    </source>
</evidence>
<feature type="compositionally biased region" description="Low complexity" evidence="26">
    <location>
        <begin position="828"/>
        <end position="843"/>
    </location>
</feature>
<dbReference type="InterPro" id="IPR016187">
    <property type="entry name" value="CTDL_fold"/>
</dbReference>
<evidence type="ECO:0000259" key="28">
    <source>
        <dbReference type="PROSITE" id="PS50963"/>
    </source>
</evidence>
<comment type="caution">
    <text evidence="25">Lacks conserved residue(s) required for the propagation of feature annotation.</text>
</comment>
<keyword evidence="5" id="KW-1003">Cell membrane</keyword>
<dbReference type="PANTHER" id="PTHR10225:SF6">
    <property type="entry name" value="CD44 ANTIGEN"/>
    <property type="match status" value="1"/>
</dbReference>
<dbReference type="GO" id="GO:0009986">
    <property type="term" value="C:cell surface"/>
    <property type="evidence" value="ECO:0007669"/>
    <property type="project" value="UniProtKB-ARBA"/>
</dbReference>
<evidence type="ECO:0000256" key="6">
    <source>
        <dbReference type="ARBA" id="ARBA00022525"/>
    </source>
</evidence>
<dbReference type="GO" id="GO:0007155">
    <property type="term" value="P:cell adhesion"/>
    <property type="evidence" value="ECO:0007669"/>
    <property type="project" value="UniProtKB-KW"/>
</dbReference>
<feature type="compositionally biased region" description="Low complexity" evidence="26">
    <location>
        <begin position="573"/>
        <end position="584"/>
    </location>
</feature>
<dbReference type="InterPro" id="IPR000538">
    <property type="entry name" value="Link_dom"/>
</dbReference>
<dbReference type="GO" id="GO:0048731">
    <property type="term" value="P:system development"/>
    <property type="evidence" value="ECO:0007669"/>
    <property type="project" value="UniProtKB-ARBA"/>
</dbReference>
<name>A0A6A1QE03_BALPH</name>
<dbReference type="PROSITE" id="PS01241">
    <property type="entry name" value="LINK_1"/>
    <property type="match status" value="1"/>
</dbReference>
<evidence type="ECO:0000256" key="17">
    <source>
        <dbReference type="ARBA" id="ARBA00023273"/>
    </source>
</evidence>
<dbReference type="OrthoDB" id="9938473at2759"/>
<evidence type="ECO:0000256" key="1">
    <source>
        <dbReference type="ARBA" id="ARBA00004105"/>
    </source>
</evidence>
<keyword evidence="10" id="KW-0130">Cell adhesion</keyword>
<evidence type="ECO:0000256" key="4">
    <source>
        <dbReference type="ARBA" id="ARBA00020474"/>
    </source>
</evidence>
<keyword evidence="17" id="KW-0966">Cell projection</keyword>
<keyword evidence="8 27" id="KW-0812">Transmembrane</keyword>
<evidence type="ECO:0000256" key="2">
    <source>
        <dbReference type="ARBA" id="ARBA00004251"/>
    </source>
</evidence>
<dbReference type="InterPro" id="IPR001231">
    <property type="entry name" value="CD44_antigen"/>
</dbReference>
<feature type="compositionally biased region" description="Polar residues" evidence="26">
    <location>
        <begin position="806"/>
        <end position="815"/>
    </location>
</feature>
<dbReference type="AlphaFoldDB" id="A0A6A1QE03"/>
<evidence type="ECO:0000256" key="24">
    <source>
        <dbReference type="ARBA" id="ARBA00065352"/>
    </source>
</evidence>
<sequence>PRIKTAPNFRGALIASRTPASDRFGRPARPVLRCAPPSARPLRLHSLAFSAAPTPWTRSAWGLCLVQLSLAQIGECPPGRREGVARVAGAQPAAARAELALGGRSQMGGERLGFGPHPPIFGTVLTLEVLPETSGLIPALRFRGPFGQRHLEEAQKSASSNNCLDPGFRVLVKKKGSKPPPLLRMKLGKEPIKQQQKCLPLAYGSVMPGPSVYQLGLVTERGPLRAKAVRNQAMLTVDTRNRAKARSRRIRQEPWDSDVQPFDYKGLTLLFPLLVVIYLEMTRVLVVNYLQMTRVDSYQESEIDVVRIGKADFAISSPQAVFPETRSPKTNGLTELGTESGCDGPLLAAMTGSLDEKAERAIRGETESFKIYGLPGAARGDSATERDFGLVQNGMLNNRPFHQALITWASGDGGERYLNITCRYAGIFHVEKNGRYSISKTEAADLCKAFNCTLPTMAQMEAALRVGFETCRYGFIDGHVVIPRIHPNSICAANNTGVYILTSNTSQYDTYCFNASAPLEEDCTSVTDLPNAFEGPITITIVNRDGTRYTKKGEYRTNPDDINPSTAPEEDMSSGSSSERSTSGGYNIFHTHLPTVYPTADQDSPRVSSNPETTPTTITSAVHSNSHTAAQEQNNWIWSSFGNSQPKTQDQTTTAMAGKLLSTKRQEVQDWFSWWFQPSTSKIHLHTTTIMAAQPLMQVTTTGTDSNIISAGWEPTEENEDESDRHPSYSGSGIDDDEDFISSTISTTPRVFNHPQQNQDWTHLSPGHSNPEVSLQTTTRMTVTVYVTIITIDVDRSSTSAYGENWTQETHSSLSHHGYHDEEETQHPTGTTRAPPTNTTEETATQKEQWFENGWPGEYPQMPKEDSHSTAGTTAASAHDSHPNQRVTTQSQEDRSWTYFSDPVSHPMGRGHQTERRMDMDTSHSTTTLQPSADPNTGLVEDLDRTGPLSVTTQQSDTQSFSTSHGGLEEDKDHPMTATPTSSNRNDGRGGRRGGNLPEDSTPSVEGYTPYSPDTNEYRTLIPVTPAKTGSPEVTEVTIVGESTSNVDLSLPEDQDLSRDPSGRSYTTQGSESAGHSSGSQERGINTTSGPMRKPQIPEWLIILASLLALALILAVCIAVNSRRRCGQKKKLVINNGNGTVEERKPSGLNGETSKSQEMVHLVNKEPSGTPDQFMTADERRNLQNVDMKIGV</sequence>
<feature type="non-terminal residue" evidence="29">
    <location>
        <position position="1"/>
    </location>
</feature>
<keyword evidence="14" id="KW-1015">Disulfide bond</keyword>
<dbReference type="SUPFAM" id="SSF56436">
    <property type="entry name" value="C-type lectin-like"/>
    <property type="match status" value="1"/>
</dbReference>
<evidence type="ECO:0000256" key="11">
    <source>
        <dbReference type="ARBA" id="ARBA00022974"/>
    </source>
</evidence>
<dbReference type="GO" id="GO:0005902">
    <property type="term" value="C:microvillus"/>
    <property type="evidence" value="ECO:0007669"/>
    <property type="project" value="UniProtKB-SubCell"/>
</dbReference>
<dbReference type="EMBL" id="SGJD01000114">
    <property type="protein sequence ID" value="KAB0406922.1"/>
    <property type="molecule type" value="Genomic_DNA"/>
</dbReference>
<evidence type="ECO:0000256" key="16">
    <source>
        <dbReference type="ARBA" id="ARBA00023180"/>
    </source>
</evidence>
<organism evidence="29 30">
    <name type="scientific">Balaenoptera physalus</name>
    <name type="common">Fin whale</name>
    <name type="synonym">Balaena physalus</name>
    <dbReference type="NCBI Taxonomy" id="9770"/>
    <lineage>
        <taxon>Eukaryota</taxon>
        <taxon>Metazoa</taxon>
        <taxon>Chordata</taxon>
        <taxon>Craniata</taxon>
        <taxon>Vertebrata</taxon>
        <taxon>Euteleostomi</taxon>
        <taxon>Mammalia</taxon>
        <taxon>Eutheria</taxon>
        <taxon>Laurasiatheria</taxon>
        <taxon>Artiodactyla</taxon>
        <taxon>Whippomorpha</taxon>
        <taxon>Cetacea</taxon>
        <taxon>Mysticeti</taxon>
        <taxon>Balaenopteridae</taxon>
        <taxon>Balaenoptera</taxon>
    </lineage>
</organism>
<evidence type="ECO:0000256" key="19">
    <source>
        <dbReference type="ARBA" id="ARBA00029928"/>
    </source>
</evidence>
<evidence type="ECO:0000256" key="5">
    <source>
        <dbReference type="ARBA" id="ARBA00022475"/>
    </source>
</evidence>
<protein>
    <recommendedName>
        <fullName evidence="4">CD44 antigen</fullName>
    </recommendedName>
    <alternativeName>
        <fullName evidence="22">GP90 lymphocyte homing/adhesion receptor</fullName>
    </alternativeName>
    <alternativeName>
        <fullName evidence="21">HUTCH-I</fullName>
    </alternativeName>
    <alternativeName>
        <fullName evidence="23">Hermes antigen</fullName>
    </alternativeName>
    <alternativeName>
        <fullName evidence="20">Hyaluronate receptor</fullName>
    </alternativeName>
    <alternativeName>
        <fullName evidence="18">Phagocytic glycoprotein 1</fullName>
    </alternativeName>
    <alternativeName>
        <fullName evidence="19">Phagocytic glycoprotein I</fullName>
    </alternativeName>
</protein>
<accession>A0A6A1QE03</accession>
<evidence type="ECO:0000256" key="12">
    <source>
        <dbReference type="ARBA" id="ARBA00022989"/>
    </source>
</evidence>
<dbReference type="GO" id="GO:0005540">
    <property type="term" value="F:hyaluronic acid binding"/>
    <property type="evidence" value="ECO:0007669"/>
    <property type="project" value="InterPro"/>
</dbReference>
<dbReference type="InterPro" id="IPR043210">
    <property type="entry name" value="CD44_antigen-like"/>
</dbReference>
<dbReference type="FunFam" id="3.10.100.10:FF:000004">
    <property type="entry name" value="CD44 antigen isoform X2"/>
    <property type="match status" value="1"/>
</dbReference>
<dbReference type="GO" id="GO:0009653">
    <property type="term" value="P:anatomical structure morphogenesis"/>
    <property type="evidence" value="ECO:0007669"/>
    <property type="project" value="UniProtKB-ARBA"/>
</dbReference>
<evidence type="ECO:0000256" key="10">
    <source>
        <dbReference type="ARBA" id="ARBA00022889"/>
    </source>
</evidence>
<keyword evidence="12 27" id="KW-1133">Transmembrane helix</keyword>
<evidence type="ECO:0000313" key="29">
    <source>
        <dbReference type="EMBL" id="KAB0406922.1"/>
    </source>
</evidence>
<dbReference type="GO" id="GO:0042981">
    <property type="term" value="P:regulation of apoptotic process"/>
    <property type="evidence" value="ECO:0007669"/>
    <property type="project" value="UniProtKB-ARBA"/>
</dbReference>
<reference evidence="29 30" key="1">
    <citation type="journal article" date="2019" name="PLoS ONE">
        <title>Genomic analyses reveal an absence of contemporary introgressive admixture between fin whales and blue whales, despite known hybrids.</title>
        <authorList>
            <person name="Westbury M.V."/>
            <person name="Petersen B."/>
            <person name="Lorenzen E.D."/>
        </authorList>
    </citation>
    <scope>NUCLEOTIDE SEQUENCE [LARGE SCALE GENOMIC DNA]</scope>
    <source>
        <strain evidence="29">FinWhale-01</strain>
    </source>
</reference>
<feature type="compositionally biased region" description="Low complexity" evidence="26">
    <location>
        <begin position="869"/>
        <end position="878"/>
    </location>
</feature>
<feature type="compositionally biased region" description="Polar residues" evidence="26">
    <location>
        <begin position="923"/>
        <end position="935"/>
    </location>
</feature>
<dbReference type="GO" id="GO:0005576">
    <property type="term" value="C:extracellular region"/>
    <property type="evidence" value="ECO:0007669"/>
    <property type="project" value="UniProtKB-SubCell"/>
</dbReference>
<evidence type="ECO:0000256" key="18">
    <source>
        <dbReference type="ARBA" id="ARBA00029917"/>
    </source>
</evidence>
<dbReference type="PROSITE" id="PS50963">
    <property type="entry name" value="LINK_2"/>
    <property type="match status" value="1"/>
</dbReference>
<dbReference type="CDD" id="cd03516">
    <property type="entry name" value="Link_domain_CD44_like"/>
    <property type="match status" value="1"/>
</dbReference>
<feature type="region of interest" description="Disordered" evidence="26">
    <location>
        <begin position="806"/>
        <end position="1018"/>
    </location>
</feature>
<dbReference type="Pfam" id="PF00193">
    <property type="entry name" value="Xlink"/>
    <property type="match status" value="1"/>
</dbReference>
<gene>
    <name evidence="29" type="ORF">E2I00_002311</name>
</gene>
<dbReference type="SMART" id="SM00445">
    <property type="entry name" value="LINK"/>
    <property type="match status" value="1"/>
</dbReference>
<feature type="compositionally biased region" description="Polar residues" evidence="26">
    <location>
        <begin position="601"/>
        <end position="617"/>
    </location>
</feature>
<feature type="compositionally biased region" description="Low complexity" evidence="26">
    <location>
        <begin position="952"/>
        <end position="964"/>
    </location>
</feature>
<dbReference type="InterPro" id="IPR016186">
    <property type="entry name" value="C-type_lectin-like/link_sf"/>
</dbReference>
<keyword evidence="30" id="KW-1185">Reference proteome</keyword>
<evidence type="ECO:0000256" key="15">
    <source>
        <dbReference type="ARBA" id="ARBA00023170"/>
    </source>
</evidence>
<evidence type="ECO:0000256" key="9">
    <source>
        <dbReference type="ARBA" id="ARBA00022729"/>
    </source>
</evidence>
<feature type="compositionally biased region" description="Polar residues" evidence="26">
    <location>
        <begin position="1064"/>
        <end position="1090"/>
    </location>
</feature>
<comment type="caution">
    <text evidence="29">The sequence shown here is derived from an EMBL/GenBank/DDBJ whole genome shotgun (WGS) entry which is preliminary data.</text>
</comment>
<feature type="region of interest" description="Disordered" evidence="26">
    <location>
        <begin position="597"/>
        <end position="617"/>
    </location>
</feature>
<evidence type="ECO:0000313" key="30">
    <source>
        <dbReference type="Proteomes" id="UP000437017"/>
    </source>
</evidence>
<dbReference type="GO" id="GO:0004896">
    <property type="term" value="F:cytokine receptor activity"/>
    <property type="evidence" value="ECO:0007669"/>
    <property type="project" value="TreeGrafter"/>
</dbReference>
<keyword evidence="16" id="KW-0325">Glycoprotein</keyword>
<keyword evidence="11" id="KW-0654">Proteoglycan</keyword>
<dbReference type="GO" id="GO:0035692">
    <property type="term" value="C:macrophage migration inhibitory factor receptor complex"/>
    <property type="evidence" value="ECO:0007669"/>
    <property type="project" value="TreeGrafter"/>
</dbReference>
<evidence type="ECO:0000256" key="21">
    <source>
        <dbReference type="ARBA" id="ARBA00031823"/>
    </source>
</evidence>
<feature type="region of interest" description="Disordered" evidence="26">
    <location>
        <begin position="712"/>
        <end position="736"/>
    </location>
</feature>
<evidence type="ECO:0000256" key="27">
    <source>
        <dbReference type="SAM" id="Phobius"/>
    </source>
</evidence>
<evidence type="ECO:0000256" key="26">
    <source>
        <dbReference type="SAM" id="MobiDB-lite"/>
    </source>
</evidence>
<dbReference type="GO" id="GO:0006954">
    <property type="term" value="P:inflammatory response"/>
    <property type="evidence" value="ECO:0007669"/>
    <property type="project" value="TreeGrafter"/>
</dbReference>
<comment type="subcellular location">
    <subcellularLocation>
        <location evidence="2">Cell membrane</location>
        <topology evidence="2">Single-pass type I membrane protein</topology>
    </subcellularLocation>
    <subcellularLocation>
        <location evidence="1">Cell projection</location>
        <location evidence="1">Microvillus</location>
    </subcellularLocation>
    <subcellularLocation>
        <location evidence="3">Secreted</location>
    </subcellularLocation>
</comment>
<keyword evidence="13 27" id="KW-0472">Membrane</keyword>
<evidence type="ECO:0000256" key="20">
    <source>
        <dbReference type="ARBA" id="ARBA00031179"/>
    </source>
</evidence>
<keyword evidence="7" id="KW-0597">Phosphoprotein</keyword>
<feature type="compositionally biased region" description="Basic and acidic residues" evidence="26">
    <location>
        <begin position="912"/>
        <end position="922"/>
    </location>
</feature>
<feature type="domain" description="Link" evidence="28">
    <location>
        <begin position="426"/>
        <end position="514"/>
    </location>
</feature>
<evidence type="ECO:0000256" key="22">
    <source>
        <dbReference type="ARBA" id="ARBA00032514"/>
    </source>
</evidence>
<evidence type="ECO:0000256" key="3">
    <source>
        <dbReference type="ARBA" id="ARBA00004613"/>
    </source>
</evidence>
<dbReference type="GO" id="GO:0070374">
    <property type="term" value="P:positive regulation of ERK1 and ERK2 cascade"/>
    <property type="evidence" value="ECO:0007669"/>
    <property type="project" value="TreeGrafter"/>
</dbReference>
<dbReference type="PANTHER" id="PTHR10225">
    <property type="entry name" value="HYALURONAN RECEPTOR"/>
    <property type="match status" value="1"/>
</dbReference>
<keyword evidence="15" id="KW-0675">Receptor</keyword>
<feature type="region of interest" description="Disordered" evidence="26">
    <location>
        <begin position="550"/>
        <end position="584"/>
    </location>
</feature>
<evidence type="ECO:0000256" key="23">
    <source>
        <dbReference type="ARBA" id="ARBA00032917"/>
    </source>
</evidence>